<evidence type="ECO:0000313" key="2">
    <source>
        <dbReference type="EMBL" id="WVZ01421.1"/>
    </source>
</evidence>
<protein>
    <submittedName>
        <fullName evidence="2">Uncharacterized protein</fullName>
    </submittedName>
</protein>
<dbReference type="EMBL" id="CP144693">
    <property type="protein sequence ID" value="WVZ01421.1"/>
    <property type="molecule type" value="Genomic_DNA"/>
</dbReference>
<evidence type="ECO:0000313" key="3">
    <source>
        <dbReference type="Proteomes" id="UP001374535"/>
    </source>
</evidence>
<dbReference type="Proteomes" id="UP001374535">
    <property type="component" value="Chromosome 8"/>
</dbReference>
<gene>
    <name evidence="2" type="ORF">V8G54_027490</name>
</gene>
<name>A0AAQ3N2D9_VIGMU</name>
<dbReference type="AlphaFoldDB" id="A0AAQ3N2D9"/>
<feature type="region of interest" description="Disordered" evidence="1">
    <location>
        <begin position="62"/>
        <end position="124"/>
    </location>
</feature>
<feature type="compositionally biased region" description="Basic and acidic residues" evidence="1">
    <location>
        <begin position="103"/>
        <end position="124"/>
    </location>
</feature>
<feature type="region of interest" description="Disordered" evidence="1">
    <location>
        <begin position="1"/>
        <end position="29"/>
    </location>
</feature>
<keyword evidence="3" id="KW-1185">Reference proteome</keyword>
<reference evidence="2 3" key="1">
    <citation type="journal article" date="2023" name="Life. Sci Alliance">
        <title>Evolutionary insights into 3D genome organization and epigenetic landscape of Vigna mungo.</title>
        <authorList>
            <person name="Junaid A."/>
            <person name="Singh B."/>
            <person name="Bhatia S."/>
        </authorList>
    </citation>
    <scope>NUCLEOTIDE SEQUENCE [LARGE SCALE GENOMIC DNA]</scope>
    <source>
        <strain evidence="2">Urdbean</strain>
    </source>
</reference>
<organism evidence="2 3">
    <name type="scientific">Vigna mungo</name>
    <name type="common">Black gram</name>
    <name type="synonym">Phaseolus mungo</name>
    <dbReference type="NCBI Taxonomy" id="3915"/>
    <lineage>
        <taxon>Eukaryota</taxon>
        <taxon>Viridiplantae</taxon>
        <taxon>Streptophyta</taxon>
        <taxon>Embryophyta</taxon>
        <taxon>Tracheophyta</taxon>
        <taxon>Spermatophyta</taxon>
        <taxon>Magnoliopsida</taxon>
        <taxon>eudicotyledons</taxon>
        <taxon>Gunneridae</taxon>
        <taxon>Pentapetalae</taxon>
        <taxon>rosids</taxon>
        <taxon>fabids</taxon>
        <taxon>Fabales</taxon>
        <taxon>Fabaceae</taxon>
        <taxon>Papilionoideae</taxon>
        <taxon>50 kb inversion clade</taxon>
        <taxon>NPAAA clade</taxon>
        <taxon>indigoferoid/millettioid clade</taxon>
        <taxon>Phaseoleae</taxon>
        <taxon>Vigna</taxon>
    </lineage>
</organism>
<feature type="compositionally biased region" description="Acidic residues" evidence="1">
    <location>
        <begin position="1"/>
        <end position="11"/>
    </location>
</feature>
<sequence>MGGGEGGDDGVEGGIGRGGVEGVEEAEGEGEVVIVSVEGDDGVPDDDVAVWVGYLEEEVMGEREGEAGAVEVEKGGGDEGVGEERGLGGVGVEGGGEEGEVEGGARLEGEGEEVGVHGEEEGGV</sequence>
<proteinExistence type="predicted"/>
<accession>A0AAQ3N2D9</accession>
<feature type="compositionally biased region" description="Basic and acidic residues" evidence="1">
    <location>
        <begin position="62"/>
        <end position="86"/>
    </location>
</feature>
<evidence type="ECO:0000256" key="1">
    <source>
        <dbReference type="SAM" id="MobiDB-lite"/>
    </source>
</evidence>
<feature type="compositionally biased region" description="Gly residues" evidence="1">
    <location>
        <begin position="12"/>
        <end position="21"/>
    </location>
</feature>